<evidence type="ECO:0000256" key="9">
    <source>
        <dbReference type="SAM" id="Phobius"/>
    </source>
</evidence>
<feature type="transmembrane region" description="Helical" evidence="9">
    <location>
        <begin position="221"/>
        <end position="242"/>
    </location>
</feature>
<comment type="caution">
    <text evidence="10">The sequence shown here is derived from an EMBL/GenBank/DDBJ whole genome shotgun (WGS) entry which is preliminary data.</text>
</comment>
<comment type="subcellular location">
    <subcellularLocation>
        <location evidence="1">Cell membrane</location>
        <topology evidence="1">Multi-pass membrane protein</topology>
    </subcellularLocation>
</comment>
<dbReference type="PANTHER" id="PTHR11795">
    <property type="entry name" value="BRANCHED-CHAIN AMINO ACID TRANSPORT SYSTEM PERMEASE PROTEIN LIVH"/>
    <property type="match status" value="1"/>
</dbReference>
<feature type="transmembrane region" description="Helical" evidence="9">
    <location>
        <begin position="6"/>
        <end position="28"/>
    </location>
</feature>
<feature type="transmembrane region" description="Helical" evidence="9">
    <location>
        <begin position="157"/>
        <end position="174"/>
    </location>
</feature>
<keyword evidence="5" id="KW-0029">Amino-acid transport</keyword>
<dbReference type="InterPro" id="IPR001851">
    <property type="entry name" value="ABC_transp_permease"/>
</dbReference>
<keyword evidence="3" id="KW-1003">Cell membrane</keyword>
<feature type="transmembrane region" description="Helical" evidence="9">
    <location>
        <begin position="194"/>
        <end position="215"/>
    </location>
</feature>
<dbReference type="InterPro" id="IPR052157">
    <property type="entry name" value="BCAA_transport_permease"/>
</dbReference>
<evidence type="ECO:0000256" key="8">
    <source>
        <dbReference type="ARBA" id="ARBA00037998"/>
    </source>
</evidence>
<evidence type="ECO:0000313" key="10">
    <source>
        <dbReference type="EMBL" id="MBB6562736.1"/>
    </source>
</evidence>
<reference evidence="10 11" key="1">
    <citation type="submission" date="2020-08" db="EMBL/GenBank/DDBJ databases">
        <title>Functional genomics of gut bacteria from endangered species of beetles.</title>
        <authorList>
            <person name="Carlos-Shanley C."/>
        </authorList>
    </citation>
    <scope>NUCLEOTIDE SEQUENCE [LARGE SCALE GENOMIC DNA]</scope>
    <source>
        <strain evidence="10 11">S00198</strain>
    </source>
</reference>
<proteinExistence type="inferred from homology"/>
<evidence type="ECO:0000313" key="11">
    <source>
        <dbReference type="Proteomes" id="UP000575083"/>
    </source>
</evidence>
<feature type="transmembrane region" description="Helical" evidence="9">
    <location>
        <begin position="40"/>
        <end position="57"/>
    </location>
</feature>
<dbReference type="Pfam" id="PF02653">
    <property type="entry name" value="BPD_transp_2"/>
    <property type="match status" value="1"/>
</dbReference>
<evidence type="ECO:0000256" key="4">
    <source>
        <dbReference type="ARBA" id="ARBA00022692"/>
    </source>
</evidence>
<evidence type="ECO:0000256" key="3">
    <source>
        <dbReference type="ARBA" id="ARBA00022475"/>
    </source>
</evidence>
<dbReference type="RefSeq" id="WP_184863039.1">
    <property type="nucleotide sequence ID" value="NZ_JACHLK010000014.1"/>
</dbReference>
<sequence length="305" mass="31249">MTNVLQALLSGLALGGIYALVALGFSITHTTTKTLNFGQGEFLVAGSFIAVATLLLLSGKGHTGVLAAADVSFARYGLALVVSLALLALLGVVLYFTAVRPFVGATGMAWVMSTIGFGIIVQNTALAIWGPGSMAMPSPLGDEVIRIAGAGIRAQEILVLGVTAVVMLALDYVLRRTKIGKAVRAVAVNKQAAALMGINVGAMVVLAFVISSSLAGLAGLLIAPITTASVFMGLAIALKAFSSAIVGGLTNPRGCIAGGFLLGCIEALVGLWRAELREITVFALIILVLVVKPEGLFGQKPFEKV</sequence>
<evidence type="ECO:0000256" key="5">
    <source>
        <dbReference type="ARBA" id="ARBA00022970"/>
    </source>
</evidence>
<organism evidence="10 11">
    <name type="scientific">Acidovorax soli</name>
    <dbReference type="NCBI Taxonomy" id="592050"/>
    <lineage>
        <taxon>Bacteria</taxon>
        <taxon>Pseudomonadati</taxon>
        <taxon>Pseudomonadota</taxon>
        <taxon>Betaproteobacteria</taxon>
        <taxon>Burkholderiales</taxon>
        <taxon>Comamonadaceae</taxon>
        <taxon>Acidovorax</taxon>
    </lineage>
</organism>
<accession>A0A7X0PIX3</accession>
<keyword evidence="7 9" id="KW-0472">Membrane</keyword>
<dbReference type="GO" id="GO:0022857">
    <property type="term" value="F:transmembrane transporter activity"/>
    <property type="evidence" value="ECO:0007669"/>
    <property type="project" value="InterPro"/>
</dbReference>
<feature type="transmembrane region" description="Helical" evidence="9">
    <location>
        <begin position="77"/>
        <end position="96"/>
    </location>
</feature>
<protein>
    <submittedName>
        <fullName evidence="10">Branched-chain amino acid transport system permease protein</fullName>
    </submittedName>
</protein>
<dbReference type="AlphaFoldDB" id="A0A7X0PIX3"/>
<dbReference type="GO" id="GO:0006865">
    <property type="term" value="P:amino acid transport"/>
    <property type="evidence" value="ECO:0007669"/>
    <property type="project" value="UniProtKB-KW"/>
</dbReference>
<dbReference type="Proteomes" id="UP000575083">
    <property type="component" value="Unassembled WGS sequence"/>
</dbReference>
<evidence type="ECO:0000256" key="7">
    <source>
        <dbReference type="ARBA" id="ARBA00023136"/>
    </source>
</evidence>
<dbReference type="PANTHER" id="PTHR11795:SF450">
    <property type="entry name" value="ABC TRANSPORTER PERMEASE PROTEIN"/>
    <property type="match status" value="1"/>
</dbReference>
<keyword evidence="6 9" id="KW-1133">Transmembrane helix</keyword>
<dbReference type="GO" id="GO:0005886">
    <property type="term" value="C:plasma membrane"/>
    <property type="evidence" value="ECO:0007669"/>
    <property type="project" value="UniProtKB-SubCell"/>
</dbReference>
<evidence type="ECO:0000256" key="1">
    <source>
        <dbReference type="ARBA" id="ARBA00004651"/>
    </source>
</evidence>
<evidence type="ECO:0000256" key="2">
    <source>
        <dbReference type="ARBA" id="ARBA00022448"/>
    </source>
</evidence>
<keyword evidence="4 9" id="KW-0812">Transmembrane</keyword>
<dbReference type="CDD" id="cd06582">
    <property type="entry name" value="TM_PBP1_LivH_like"/>
    <property type="match status" value="1"/>
</dbReference>
<comment type="similarity">
    <text evidence="8">Belongs to the binding-protein-dependent transport system permease family. LivHM subfamily.</text>
</comment>
<feature type="transmembrane region" description="Helical" evidence="9">
    <location>
        <begin position="279"/>
        <end position="297"/>
    </location>
</feature>
<feature type="transmembrane region" description="Helical" evidence="9">
    <location>
        <begin position="108"/>
        <end position="129"/>
    </location>
</feature>
<keyword evidence="2" id="KW-0813">Transport</keyword>
<keyword evidence="11" id="KW-1185">Reference proteome</keyword>
<dbReference type="EMBL" id="JACHLK010000014">
    <property type="protein sequence ID" value="MBB6562736.1"/>
    <property type="molecule type" value="Genomic_DNA"/>
</dbReference>
<evidence type="ECO:0000256" key="6">
    <source>
        <dbReference type="ARBA" id="ARBA00022989"/>
    </source>
</evidence>
<feature type="transmembrane region" description="Helical" evidence="9">
    <location>
        <begin position="254"/>
        <end position="273"/>
    </location>
</feature>
<name>A0A7X0PIX3_9BURK</name>
<gene>
    <name evidence="10" type="ORF">HNP48_005452</name>
</gene>